<dbReference type="Proteomes" id="UP001470230">
    <property type="component" value="Unassembled WGS sequence"/>
</dbReference>
<feature type="coiled-coil region" evidence="1">
    <location>
        <begin position="68"/>
        <end position="98"/>
    </location>
</feature>
<organism evidence="2 3">
    <name type="scientific">Tritrichomonas musculus</name>
    <dbReference type="NCBI Taxonomy" id="1915356"/>
    <lineage>
        <taxon>Eukaryota</taxon>
        <taxon>Metamonada</taxon>
        <taxon>Parabasalia</taxon>
        <taxon>Tritrichomonadida</taxon>
        <taxon>Tritrichomonadidae</taxon>
        <taxon>Tritrichomonas</taxon>
    </lineage>
</organism>
<evidence type="ECO:0000313" key="2">
    <source>
        <dbReference type="EMBL" id="KAK8841559.1"/>
    </source>
</evidence>
<reference evidence="2 3" key="1">
    <citation type="submission" date="2024-04" db="EMBL/GenBank/DDBJ databases">
        <title>Tritrichomonas musculus Genome.</title>
        <authorList>
            <person name="Alves-Ferreira E."/>
            <person name="Grigg M."/>
            <person name="Lorenzi H."/>
            <person name="Galac M."/>
        </authorList>
    </citation>
    <scope>NUCLEOTIDE SEQUENCE [LARGE SCALE GENOMIC DNA]</scope>
    <source>
        <strain evidence="2 3">EAF2021</strain>
    </source>
</reference>
<dbReference type="EMBL" id="JAPFFF010000041">
    <property type="protein sequence ID" value="KAK8841559.1"/>
    <property type="molecule type" value="Genomic_DNA"/>
</dbReference>
<accession>A0ABR2H5P4</accession>
<name>A0ABR2H5P4_9EUKA</name>
<proteinExistence type="predicted"/>
<gene>
    <name evidence="2" type="ORF">M9Y10_027183</name>
</gene>
<evidence type="ECO:0000313" key="3">
    <source>
        <dbReference type="Proteomes" id="UP001470230"/>
    </source>
</evidence>
<protein>
    <recommendedName>
        <fullName evidence="4">F5/8 type C domain-containing protein</fullName>
    </recommendedName>
</protein>
<dbReference type="SUPFAM" id="SSF49785">
    <property type="entry name" value="Galactose-binding domain-like"/>
    <property type="match status" value="1"/>
</dbReference>
<comment type="caution">
    <text evidence="2">The sequence shown here is derived from an EMBL/GenBank/DDBJ whole genome shotgun (WGS) entry which is preliminary data.</text>
</comment>
<dbReference type="Gene3D" id="2.60.120.260">
    <property type="entry name" value="Galactose-binding domain-like"/>
    <property type="match status" value="1"/>
</dbReference>
<evidence type="ECO:0008006" key="4">
    <source>
        <dbReference type="Google" id="ProtNLM"/>
    </source>
</evidence>
<keyword evidence="1" id="KW-0175">Coiled coil</keyword>
<dbReference type="InterPro" id="IPR008979">
    <property type="entry name" value="Galactose-bd-like_sf"/>
</dbReference>
<sequence>MDDEEVKKLLEVEKSSDFFTARNADKRIRQFFENEAETNRKFLHLQIGNVEREIGDRKAKEEENKKQIISLDQRINAVEKQSKDLKKVQIEKQSIQCQYSNDSLSGIIKYLEGASKDEQKYEDIIKISTGGDIDPSCPVINLIKYNLNSINDYFYNYYNGRASSSEGWIEFDFINHKVNLTSYVLRNSTSGSSCPKSWRIVGSDDGRDWDTLSHQVGTNVFQDKNYIIERFECTPNSKYYRYIRYIQEDSWSSDYENSRVA</sequence>
<evidence type="ECO:0000256" key="1">
    <source>
        <dbReference type="SAM" id="Coils"/>
    </source>
</evidence>
<keyword evidence="3" id="KW-1185">Reference proteome</keyword>